<keyword evidence="2" id="KW-1133">Transmembrane helix</keyword>
<organism evidence="4 5">
    <name type="scientific">Arabis nemorensis</name>
    <dbReference type="NCBI Taxonomy" id="586526"/>
    <lineage>
        <taxon>Eukaryota</taxon>
        <taxon>Viridiplantae</taxon>
        <taxon>Streptophyta</taxon>
        <taxon>Embryophyta</taxon>
        <taxon>Tracheophyta</taxon>
        <taxon>Spermatophyta</taxon>
        <taxon>Magnoliopsida</taxon>
        <taxon>eudicotyledons</taxon>
        <taxon>Gunneridae</taxon>
        <taxon>Pentapetalae</taxon>
        <taxon>rosids</taxon>
        <taxon>malvids</taxon>
        <taxon>Brassicales</taxon>
        <taxon>Brassicaceae</taxon>
        <taxon>Arabideae</taxon>
        <taxon>Arabis</taxon>
    </lineage>
</organism>
<keyword evidence="2" id="KW-0472">Membrane</keyword>
<evidence type="ECO:0000313" key="4">
    <source>
        <dbReference type="EMBL" id="VVB09336.1"/>
    </source>
</evidence>
<proteinExistence type="predicted"/>
<protein>
    <recommendedName>
        <fullName evidence="6">PGG domain-containing protein</fullName>
    </recommendedName>
</protein>
<sequence length="301" mass="33071">MNLLYTVLFLTSLAPLPGASRPTPPNACNQSLPVDQTDSQLEGSSTLPSQSNRAPPLRANQTNTERVAPTAIVTPPSPARDAQGESNKRITPPDKRDLKSPFPMTATQSLAQINLASSSTVRSTQPVPPPAPLSSPTCLIQQGQCSQPNRLSQFHQAQPPGTPPIRIPWYHDNTFFAIEGSGQHGVPPNEFHRMDCLSICVLHYLLASGLSHTASWCQLPRLSTSIHIQCFLNQVAFSLLLLAHTVFPRTHPILAFIMDRLSFLLTVIAAYLASMPMFPPYIAIIMFLVVALVYMFARFRR</sequence>
<comment type="caution">
    <text evidence="4">The sequence shown here is derived from an EMBL/GenBank/DDBJ whole genome shotgun (WGS) entry which is preliminary data.</text>
</comment>
<gene>
    <name evidence="4" type="ORF">ANE_LOCUS19780</name>
</gene>
<dbReference type="Proteomes" id="UP000489600">
    <property type="component" value="Unassembled WGS sequence"/>
</dbReference>
<evidence type="ECO:0000313" key="5">
    <source>
        <dbReference type="Proteomes" id="UP000489600"/>
    </source>
</evidence>
<reference evidence="4" key="1">
    <citation type="submission" date="2019-07" db="EMBL/GenBank/DDBJ databases">
        <authorList>
            <person name="Dittberner H."/>
        </authorList>
    </citation>
    <scope>NUCLEOTIDE SEQUENCE [LARGE SCALE GENOMIC DNA]</scope>
</reference>
<dbReference type="OrthoDB" id="1110504at2759"/>
<feature type="region of interest" description="Disordered" evidence="1">
    <location>
        <begin position="15"/>
        <end position="102"/>
    </location>
</feature>
<evidence type="ECO:0008006" key="6">
    <source>
        <dbReference type="Google" id="ProtNLM"/>
    </source>
</evidence>
<accession>A0A565C6R5</accession>
<keyword evidence="2" id="KW-0812">Transmembrane</keyword>
<evidence type="ECO:0000256" key="3">
    <source>
        <dbReference type="SAM" id="SignalP"/>
    </source>
</evidence>
<feature type="chain" id="PRO_5021882832" description="PGG domain-containing protein" evidence="3">
    <location>
        <begin position="20"/>
        <end position="301"/>
    </location>
</feature>
<dbReference type="AlphaFoldDB" id="A0A565C6R5"/>
<evidence type="ECO:0000256" key="2">
    <source>
        <dbReference type="SAM" id="Phobius"/>
    </source>
</evidence>
<feature type="transmembrane region" description="Helical" evidence="2">
    <location>
        <begin position="278"/>
        <end position="297"/>
    </location>
</feature>
<evidence type="ECO:0000256" key="1">
    <source>
        <dbReference type="SAM" id="MobiDB-lite"/>
    </source>
</evidence>
<dbReference type="EMBL" id="CABITT030000006">
    <property type="protein sequence ID" value="VVB09336.1"/>
    <property type="molecule type" value="Genomic_DNA"/>
</dbReference>
<keyword evidence="5" id="KW-1185">Reference proteome</keyword>
<feature type="compositionally biased region" description="Basic and acidic residues" evidence="1">
    <location>
        <begin position="82"/>
        <end position="99"/>
    </location>
</feature>
<name>A0A565C6R5_9BRAS</name>
<keyword evidence="3" id="KW-0732">Signal</keyword>
<feature type="compositionally biased region" description="Polar residues" evidence="1">
    <location>
        <begin position="26"/>
        <end position="65"/>
    </location>
</feature>
<feature type="signal peptide" evidence="3">
    <location>
        <begin position="1"/>
        <end position="19"/>
    </location>
</feature>